<dbReference type="InterPro" id="IPR007627">
    <property type="entry name" value="RNA_pol_sigma70_r2"/>
</dbReference>
<evidence type="ECO:0000259" key="6">
    <source>
        <dbReference type="Pfam" id="PF08281"/>
    </source>
</evidence>
<comment type="caution">
    <text evidence="7">The sequence shown here is derived from an EMBL/GenBank/DDBJ whole genome shotgun (WGS) entry which is preliminary data.</text>
</comment>
<dbReference type="SUPFAM" id="SSF88659">
    <property type="entry name" value="Sigma3 and sigma4 domains of RNA polymerase sigma factors"/>
    <property type="match status" value="1"/>
</dbReference>
<keyword evidence="3" id="KW-0731">Sigma factor</keyword>
<dbReference type="Gene3D" id="1.10.10.10">
    <property type="entry name" value="Winged helix-like DNA-binding domain superfamily/Winged helix DNA-binding domain"/>
    <property type="match status" value="1"/>
</dbReference>
<evidence type="ECO:0000256" key="1">
    <source>
        <dbReference type="ARBA" id="ARBA00010641"/>
    </source>
</evidence>
<dbReference type="Proteomes" id="UP000231501">
    <property type="component" value="Unassembled WGS sequence"/>
</dbReference>
<dbReference type="OrthoDB" id="9780326at2"/>
<dbReference type="EMBL" id="PEOG01000107">
    <property type="protein sequence ID" value="PIM50696.1"/>
    <property type="molecule type" value="Genomic_DNA"/>
</dbReference>
<evidence type="ECO:0000259" key="5">
    <source>
        <dbReference type="Pfam" id="PF04542"/>
    </source>
</evidence>
<dbReference type="GO" id="GO:0006352">
    <property type="term" value="P:DNA-templated transcription initiation"/>
    <property type="evidence" value="ECO:0007669"/>
    <property type="project" value="InterPro"/>
</dbReference>
<dbReference type="Pfam" id="PF04542">
    <property type="entry name" value="Sigma70_r2"/>
    <property type="match status" value="1"/>
</dbReference>
<evidence type="ECO:0000313" key="7">
    <source>
        <dbReference type="EMBL" id="PIM50696.1"/>
    </source>
</evidence>
<dbReference type="PANTHER" id="PTHR43133:SF32">
    <property type="entry name" value="BLR3042 PROTEIN"/>
    <property type="match status" value="1"/>
</dbReference>
<sequence>MRDEDMEGLLGAWLQAAGAGDRAAFEQLYRHFQPRLTRFIQRCCSRQHVVDEAVNDALWVVWKGAGDFRGDSRVTTWVHGIAYRCMLKALRDREVAQEINASAVPDEELAQAEPFFDEGPDRELRDWIHQGLAALSIEQRTTVELAYCQGESCEEIARIMVCPSGTVKARLVRAREKLKDVLPALAEAAIGTRGH</sequence>
<dbReference type="InterPro" id="IPR013324">
    <property type="entry name" value="RNA_pol_sigma_r3/r4-like"/>
</dbReference>
<name>A0A2G9C2P8_9BURK</name>
<dbReference type="Pfam" id="PF08281">
    <property type="entry name" value="Sigma70_r4_2"/>
    <property type="match status" value="1"/>
</dbReference>
<feature type="domain" description="RNA polymerase sigma-70 region 2" evidence="5">
    <location>
        <begin position="28"/>
        <end position="93"/>
    </location>
</feature>
<evidence type="ECO:0000256" key="3">
    <source>
        <dbReference type="ARBA" id="ARBA00023082"/>
    </source>
</evidence>
<keyword evidence="8" id="KW-1185">Reference proteome</keyword>
<dbReference type="InterPro" id="IPR013249">
    <property type="entry name" value="RNA_pol_sigma70_r4_t2"/>
</dbReference>
<dbReference type="AlphaFoldDB" id="A0A2G9C2P8"/>
<proteinExistence type="inferred from homology"/>
<comment type="similarity">
    <text evidence="1">Belongs to the sigma-70 factor family. ECF subfamily.</text>
</comment>
<feature type="domain" description="RNA polymerase sigma factor 70 region 4 type 2" evidence="6">
    <location>
        <begin position="126"/>
        <end position="178"/>
    </location>
</feature>
<dbReference type="SUPFAM" id="SSF88946">
    <property type="entry name" value="Sigma2 domain of RNA polymerase sigma factors"/>
    <property type="match status" value="1"/>
</dbReference>
<dbReference type="CDD" id="cd06171">
    <property type="entry name" value="Sigma70_r4"/>
    <property type="match status" value="1"/>
</dbReference>
<dbReference type="NCBIfam" id="TIGR02937">
    <property type="entry name" value="sigma70-ECF"/>
    <property type="match status" value="1"/>
</dbReference>
<dbReference type="InterPro" id="IPR036388">
    <property type="entry name" value="WH-like_DNA-bd_sf"/>
</dbReference>
<dbReference type="GO" id="GO:0003677">
    <property type="term" value="F:DNA binding"/>
    <property type="evidence" value="ECO:0007669"/>
    <property type="project" value="InterPro"/>
</dbReference>
<dbReference type="InterPro" id="IPR039425">
    <property type="entry name" value="RNA_pol_sigma-70-like"/>
</dbReference>
<dbReference type="Gene3D" id="1.10.1740.10">
    <property type="match status" value="1"/>
</dbReference>
<dbReference type="PANTHER" id="PTHR43133">
    <property type="entry name" value="RNA POLYMERASE ECF-TYPE SIGMA FACTO"/>
    <property type="match status" value="1"/>
</dbReference>
<protein>
    <submittedName>
        <fullName evidence="7">RNA polymerase subunit sigma-70</fullName>
    </submittedName>
</protein>
<dbReference type="RefSeq" id="WP_099864228.1">
    <property type="nucleotide sequence ID" value="NZ_PEOG01000107.1"/>
</dbReference>
<dbReference type="InterPro" id="IPR014284">
    <property type="entry name" value="RNA_pol_sigma-70_dom"/>
</dbReference>
<dbReference type="GO" id="GO:0016987">
    <property type="term" value="F:sigma factor activity"/>
    <property type="evidence" value="ECO:0007669"/>
    <property type="project" value="UniProtKB-KW"/>
</dbReference>
<accession>A0A2G9C2P8</accession>
<evidence type="ECO:0000256" key="4">
    <source>
        <dbReference type="ARBA" id="ARBA00023163"/>
    </source>
</evidence>
<organism evidence="7 8">
    <name type="scientific">Roseateles chitinivorans</name>
    <dbReference type="NCBI Taxonomy" id="2917965"/>
    <lineage>
        <taxon>Bacteria</taxon>
        <taxon>Pseudomonadati</taxon>
        <taxon>Pseudomonadota</taxon>
        <taxon>Betaproteobacteria</taxon>
        <taxon>Burkholderiales</taxon>
        <taxon>Sphaerotilaceae</taxon>
        <taxon>Roseateles</taxon>
    </lineage>
</organism>
<evidence type="ECO:0000313" key="8">
    <source>
        <dbReference type="Proteomes" id="UP000231501"/>
    </source>
</evidence>
<gene>
    <name evidence="7" type="ORF">CS062_23685</name>
</gene>
<keyword evidence="4" id="KW-0804">Transcription</keyword>
<reference evidence="7 8" key="1">
    <citation type="submission" date="2017-11" db="EMBL/GenBank/DDBJ databases">
        <title>Draft genome sequence of Mitsuaria sp. HWN-4.</title>
        <authorList>
            <person name="Gundlapally S.R."/>
        </authorList>
    </citation>
    <scope>NUCLEOTIDE SEQUENCE [LARGE SCALE GENOMIC DNA]</scope>
    <source>
        <strain evidence="7 8">HWN-4</strain>
    </source>
</reference>
<keyword evidence="2" id="KW-0805">Transcription regulation</keyword>
<dbReference type="InterPro" id="IPR013325">
    <property type="entry name" value="RNA_pol_sigma_r2"/>
</dbReference>
<evidence type="ECO:0000256" key="2">
    <source>
        <dbReference type="ARBA" id="ARBA00023015"/>
    </source>
</evidence>